<organism evidence="2 3">
    <name type="scientific">Crocosphaera chwakensis CCY0110</name>
    <dbReference type="NCBI Taxonomy" id="391612"/>
    <lineage>
        <taxon>Bacteria</taxon>
        <taxon>Bacillati</taxon>
        <taxon>Cyanobacteriota</taxon>
        <taxon>Cyanophyceae</taxon>
        <taxon>Oscillatoriophycideae</taxon>
        <taxon>Chroococcales</taxon>
        <taxon>Aphanothecaceae</taxon>
        <taxon>Crocosphaera</taxon>
        <taxon>Crocosphaera chwakensis</taxon>
    </lineage>
</organism>
<evidence type="ECO:0000313" key="3">
    <source>
        <dbReference type="Proteomes" id="UP000003781"/>
    </source>
</evidence>
<dbReference type="EMBL" id="AAXW01000143">
    <property type="protein sequence ID" value="EAZ87930.1"/>
    <property type="molecule type" value="Genomic_DNA"/>
</dbReference>
<keyword evidence="1" id="KW-0732">Signal</keyword>
<name>A3J018_9CHRO</name>
<sequence length="119" mass="12476">MYISWSEKLLVCSTILGMLEITASTANAASFLFDFESGLPAEALSIQATLEGVVEFTPSIELVDGNSVIRLSDDLPASEGGAIFSAFANPTATFQNVSVSALLNPAGDSNDQLFLIARA</sequence>
<keyword evidence="3" id="KW-1185">Reference proteome</keyword>
<protein>
    <submittedName>
        <fullName evidence="2">Uncharacterized protein</fullName>
    </submittedName>
</protein>
<reference evidence="2 3" key="1">
    <citation type="submission" date="2007-03" db="EMBL/GenBank/DDBJ databases">
        <authorList>
            <person name="Stal L."/>
            <person name="Ferriera S."/>
            <person name="Johnson J."/>
            <person name="Kravitz S."/>
            <person name="Beeson K."/>
            <person name="Sutton G."/>
            <person name="Rogers Y.-H."/>
            <person name="Friedman R."/>
            <person name="Frazier M."/>
            <person name="Venter J.C."/>
        </authorList>
    </citation>
    <scope>NUCLEOTIDE SEQUENCE [LARGE SCALE GENOMIC DNA]</scope>
    <source>
        <strain evidence="2 3">CCY0110</strain>
    </source>
</reference>
<comment type="caution">
    <text evidence="2">The sequence shown here is derived from an EMBL/GenBank/DDBJ whole genome shotgun (WGS) entry which is preliminary data.</text>
</comment>
<evidence type="ECO:0000256" key="1">
    <source>
        <dbReference type="SAM" id="SignalP"/>
    </source>
</evidence>
<proteinExistence type="predicted"/>
<feature type="chain" id="PRO_5002654290" evidence="1">
    <location>
        <begin position="29"/>
        <end position="119"/>
    </location>
</feature>
<feature type="non-terminal residue" evidence="2">
    <location>
        <position position="119"/>
    </location>
</feature>
<dbReference type="RefSeq" id="WP_008278984.1">
    <property type="nucleotide sequence ID" value="NZ_AAXW01000143.1"/>
</dbReference>
<dbReference type="Proteomes" id="UP000003781">
    <property type="component" value="Unassembled WGS sequence"/>
</dbReference>
<evidence type="ECO:0000313" key="2">
    <source>
        <dbReference type="EMBL" id="EAZ87930.1"/>
    </source>
</evidence>
<dbReference type="AlphaFoldDB" id="A3J018"/>
<feature type="signal peptide" evidence="1">
    <location>
        <begin position="1"/>
        <end position="28"/>
    </location>
</feature>
<accession>A3J018</accession>
<gene>
    <name evidence="2" type="ORF">CY0110_00895</name>
</gene>